<evidence type="ECO:0000313" key="3">
    <source>
        <dbReference type="Proteomes" id="UP000663850"/>
    </source>
</evidence>
<feature type="region of interest" description="Disordered" evidence="1">
    <location>
        <begin position="767"/>
        <end position="802"/>
    </location>
</feature>
<feature type="region of interest" description="Disordered" evidence="1">
    <location>
        <begin position="1"/>
        <end position="70"/>
    </location>
</feature>
<feature type="compositionally biased region" description="Basic and acidic residues" evidence="1">
    <location>
        <begin position="141"/>
        <end position="190"/>
    </location>
</feature>
<feature type="compositionally biased region" description="Polar residues" evidence="1">
    <location>
        <begin position="476"/>
        <end position="485"/>
    </location>
</feature>
<evidence type="ECO:0000313" key="2">
    <source>
        <dbReference type="EMBL" id="CAE6489395.1"/>
    </source>
</evidence>
<feature type="compositionally biased region" description="Low complexity" evidence="1">
    <location>
        <begin position="979"/>
        <end position="1009"/>
    </location>
</feature>
<feature type="compositionally biased region" description="Low complexity" evidence="1">
    <location>
        <begin position="538"/>
        <end position="558"/>
    </location>
</feature>
<reference evidence="2" key="1">
    <citation type="submission" date="2021-01" db="EMBL/GenBank/DDBJ databases">
        <authorList>
            <person name="Kaushik A."/>
        </authorList>
    </citation>
    <scope>NUCLEOTIDE SEQUENCE</scope>
    <source>
        <strain evidence="2">Type strain: AG8-Rh-89/</strain>
    </source>
</reference>
<organism evidence="2 3">
    <name type="scientific">Rhizoctonia solani</name>
    <dbReference type="NCBI Taxonomy" id="456999"/>
    <lineage>
        <taxon>Eukaryota</taxon>
        <taxon>Fungi</taxon>
        <taxon>Dikarya</taxon>
        <taxon>Basidiomycota</taxon>
        <taxon>Agaricomycotina</taxon>
        <taxon>Agaricomycetes</taxon>
        <taxon>Cantharellales</taxon>
        <taxon>Ceratobasidiaceae</taxon>
        <taxon>Rhizoctonia</taxon>
    </lineage>
</organism>
<feature type="compositionally biased region" description="Basic and acidic residues" evidence="1">
    <location>
        <begin position="835"/>
        <end position="901"/>
    </location>
</feature>
<feature type="compositionally biased region" description="Polar residues" evidence="1">
    <location>
        <begin position="565"/>
        <end position="580"/>
    </location>
</feature>
<feature type="compositionally biased region" description="Basic and acidic residues" evidence="1">
    <location>
        <begin position="291"/>
        <end position="305"/>
    </location>
</feature>
<feature type="region of interest" description="Disordered" evidence="1">
    <location>
        <begin position="91"/>
        <end position="305"/>
    </location>
</feature>
<feature type="compositionally biased region" description="Basic and acidic residues" evidence="1">
    <location>
        <begin position="404"/>
        <end position="413"/>
    </location>
</feature>
<protein>
    <submittedName>
        <fullName evidence="2">Uncharacterized protein</fullName>
    </submittedName>
</protein>
<evidence type="ECO:0000256" key="1">
    <source>
        <dbReference type="SAM" id="MobiDB-lite"/>
    </source>
</evidence>
<feature type="region of interest" description="Disordered" evidence="1">
    <location>
        <begin position="347"/>
        <end position="755"/>
    </location>
</feature>
<name>A0A8H3CQV1_9AGAM</name>
<gene>
    <name evidence="2" type="ORF">RDB_LOCUS82989</name>
</gene>
<dbReference type="Proteomes" id="UP000663850">
    <property type="component" value="Unassembled WGS sequence"/>
</dbReference>
<dbReference type="EMBL" id="CAJMWZ010004409">
    <property type="protein sequence ID" value="CAE6489395.1"/>
    <property type="molecule type" value="Genomic_DNA"/>
</dbReference>
<feature type="compositionally biased region" description="Pro residues" evidence="1">
    <location>
        <begin position="508"/>
        <end position="521"/>
    </location>
</feature>
<feature type="region of interest" description="Disordered" evidence="1">
    <location>
        <begin position="835"/>
        <end position="1033"/>
    </location>
</feature>
<feature type="compositionally biased region" description="Basic and acidic residues" evidence="1">
    <location>
        <begin position="202"/>
        <end position="249"/>
    </location>
</feature>
<proteinExistence type="predicted"/>
<sequence length="1033" mass="118626">MEGEKGKAEGKARPGEELRVQEEGKRKARGEAERKAQDKRKSKEEAERKPREEATWQPMRKPRRTPWKGADIIEVEGRAISDAATVSSNFDHLQQLKAPSPPALSNRAKSKMPPPSNDKHYYSSSIGWMTFVPGGVRRPVRPTETKKQRKERLSKEQEKMAKELEEGRSEAKEEAKRKKEESRAKEEAERKARKAKAKKERKVREKEECKTVKEKAELKAKEKEKAQKLEKKVKAEAEDHAQIKADTANKRASKSPLRGRVLRPAIPPSNFSGYEKQPLVTTERSSVVTRIETKQKTDEGSDRKKGIDREMVKKWEADIGREACREWEAGNEWEDYLDLEEWTGRARGKGTVLNQEPHGITAKDKPTQDKSLSSPLTNGNGGPPLNSLHGPITPNETAHSLESQVHEEEKVDDVVGNNIGKPPRTPSTSRAESPVEEWPEERQLSTDVATFAGRQMTSSADASSSATEDLPKDMEGSTSCSSIITPNVAMSPLPLMTFPFLNPTSRFSPPPVQLHPPPTPPEFSIASSHLSPDIPVTPLQNSRSSPSSSNNVPNLSPSDLRRSTNHVQTSGASGAVSTPEDQVLLSPKLASTKTEDQVNDRLTKEQEEQNKASREKEERERKERETVEENKRAREEAERKADEARRREELQTAERKLIEETKRTAEQECGARKRAERKTERKAEKRRDREEAARKAEEEADHKAKVDKMREDIERIARREAGLKAKREEERKEQERKKMERKALEEGERKAQVDKMRQEMVRMAKKEAELKAKREEERKEQERKEMERVTLEEEERKAQVDKMRQEIERMAKKEAELKARKEAEYKAKVDKMRENMERMAKREAEIRARREEERQAREEEERKAREEAERKELERRAKEEEEEQRQAEQKAKRIAERQTKKEAKRKARETLWTGTAPYAEAPPQWDPTEYYDSPHEYNPYMDWGDHSQDQYSTMPQAHHTATEFSPRPLATQPRPPSPSLSNFPPLPSTSAWSSMSPSSSKTTWSSVATQKRGKMLQIRSGTEQQRNEWWAGE</sequence>
<feature type="compositionally biased region" description="Basic and acidic residues" evidence="1">
    <location>
        <begin position="1"/>
        <end position="54"/>
    </location>
</feature>
<feature type="compositionally biased region" description="Polar residues" evidence="1">
    <location>
        <begin position="279"/>
        <end position="288"/>
    </location>
</feature>
<feature type="compositionally biased region" description="Polar residues" evidence="1">
    <location>
        <begin position="394"/>
        <end position="403"/>
    </location>
</feature>
<feature type="compositionally biased region" description="Polar residues" evidence="1">
    <location>
        <begin position="369"/>
        <end position="378"/>
    </location>
</feature>
<comment type="caution">
    <text evidence="2">The sequence shown here is derived from an EMBL/GenBank/DDBJ whole genome shotgun (WGS) entry which is preliminary data.</text>
</comment>
<dbReference type="AlphaFoldDB" id="A0A8H3CQV1"/>
<accession>A0A8H3CQV1</accession>
<feature type="compositionally biased region" description="Basic and acidic residues" evidence="1">
    <location>
        <begin position="593"/>
        <end position="755"/>
    </location>
</feature>
<feature type="compositionally biased region" description="Basic residues" evidence="1">
    <location>
        <begin position="191"/>
        <end position="201"/>
    </location>
</feature>